<gene>
    <name evidence="2" type="ORF">IWZ03DRAFT_434028</name>
</gene>
<dbReference type="PANTHER" id="PTHR42040:SF1">
    <property type="entry name" value="INNER KINETOCHORE SUBUNIT FTA4"/>
    <property type="match status" value="1"/>
</dbReference>
<evidence type="ECO:0000256" key="1">
    <source>
        <dbReference type="SAM" id="MobiDB-lite"/>
    </source>
</evidence>
<feature type="compositionally biased region" description="Low complexity" evidence="1">
    <location>
        <begin position="149"/>
        <end position="162"/>
    </location>
</feature>
<feature type="region of interest" description="Disordered" evidence="1">
    <location>
        <begin position="83"/>
        <end position="122"/>
    </location>
</feature>
<comment type="caution">
    <text evidence="2">The sequence shown here is derived from an EMBL/GenBank/DDBJ whole genome shotgun (WGS) entry which is preliminary data.</text>
</comment>
<evidence type="ECO:0000313" key="2">
    <source>
        <dbReference type="EMBL" id="KAK7509761.1"/>
    </source>
</evidence>
<dbReference type="InterPro" id="IPR025207">
    <property type="entry name" value="Sim4_Fta4"/>
</dbReference>
<dbReference type="Proteomes" id="UP001363622">
    <property type="component" value="Unassembled WGS sequence"/>
</dbReference>
<dbReference type="PANTHER" id="PTHR42040">
    <property type="entry name" value="INNER KINETOCHORE SUBUNIT FTA4"/>
    <property type="match status" value="1"/>
</dbReference>
<feature type="compositionally biased region" description="Basic and acidic residues" evidence="1">
    <location>
        <begin position="249"/>
        <end position="268"/>
    </location>
</feature>
<protein>
    <submittedName>
        <fullName evidence="2">Kinetochore complex Fta4 of Sim4 subunit, or CENP-50-domain-containing protein</fullName>
    </submittedName>
</protein>
<evidence type="ECO:0000313" key="3">
    <source>
        <dbReference type="Proteomes" id="UP001363622"/>
    </source>
</evidence>
<organism evidence="2 3">
    <name type="scientific">Phyllosticta citriasiana</name>
    <dbReference type="NCBI Taxonomy" id="595635"/>
    <lineage>
        <taxon>Eukaryota</taxon>
        <taxon>Fungi</taxon>
        <taxon>Dikarya</taxon>
        <taxon>Ascomycota</taxon>
        <taxon>Pezizomycotina</taxon>
        <taxon>Dothideomycetes</taxon>
        <taxon>Dothideomycetes incertae sedis</taxon>
        <taxon>Botryosphaeriales</taxon>
        <taxon>Phyllostictaceae</taxon>
        <taxon>Phyllosticta</taxon>
    </lineage>
</organism>
<dbReference type="EMBL" id="JBBPHU010000016">
    <property type="protein sequence ID" value="KAK7509761.1"/>
    <property type="molecule type" value="Genomic_DNA"/>
</dbReference>
<feature type="compositionally biased region" description="Low complexity" evidence="1">
    <location>
        <begin position="83"/>
        <end position="98"/>
    </location>
</feature>
<proteinExistence type="predicted"/>
<keyword evidence="3" id="KW-1185">Reference proteome</keyword>
<dbReference type="Pfam" id="PF13093">
    <property type="entry name" value="FTA4"/>
    <property type="match status" value="1"/>
</dbReference>
<reference evidence="2 3" key="1">
    <citation type="submission" date="2024-04" db="EMBL/GenBank/DDBJ databases">
        <title>Phyllosticta paracitricarpa is synonymous to the EU quarantine fungus P. citricarpa based on phylogenomic analyses.</title>
        <authorList>
            <consortium name="Lawrence Berkeley National Laboratory"/>
            <person name="Van Ingen-Buijs V.A."/>
            <person name="Van Westerhoven A.C."/>
            <person name="Haridas S."/>
            <person name="Skiadas P."/>
            <person name="Martin F."/>
            <person name="Groenewald J.Z."/>
            <person name="Crous P.W."/>
            <person name="Seidl M.F."/>
        </authorList>
    </citation>
    <scope>NUCLEOTIDE SEQUENCE [LARGE SCALE GENOMIC DNA]</scope>
    <source>
        <strain evidence="2 3">CBS 123371</strain>
    </source>
</reference>
<name>A0ABR1KDM4_9PEZI</name>
<accession>A0ABR1KDM4</accession>
<feature type="region of interest" description="Disordered" evidence="1">
    <location>
        <begin position="146"/>
        <end position="172"/>
    </location>
</feature>
<sequence length="306" mass="33460">MSGANTIIDLKSAFIRRQTRILSQPLQAPQQWKDDCDIPDAAVRSAMREVNRRLARHNRTAYPSIAIRHTAETIDELYWQRSAPKPSTSSSYSSASTTHLDPTASTAVDDDPFHPTADLTSAPTIAALPPTWAELVDSDTASSLLLPQTTTTKTETKTTTSTNDNPLTHQQQQQQSYTAHATNLHALSARRAALRLKISRYKALRAALAPLANPAEKVQPNLVTRDGEVAGEVARARALGVRVAARVGARREERAREGRERDGGERGRRGMVGEGDGEEDGDAVICETPEAARQRERSKLAGVLEW</sequence>
<feature type="region of interest" description="Disordered" evidence="1">
    <location>
        <begin position="246"/>
        <end position="283"/>
    </location>
</feature>